<feature type="domain" description="Response regulatory" evidence="8">
    <location>
        <begin position="634"/>
        <end position="745"/>
    </location>
</feature>
<dbReference type="NCBIfam" id="TIGR00229">
    <property type="entry name" value="sensory_box"/>
    <property type="match status" value="1"/>
</dbReference>
<dbReference type="InterPro" id="IPR001789">
    <property type="entry name" value="Sig_transdc_resp-reg_receiver"/>
</dbReference>
<feature type="transmembrane region" description="Helical" evidence="6">
    <location>
        <begin position="166"/>
        <end position="185"/>
    </location>
</feature>
<dbReference type="InterPro" id="IPR000700">
    <property type="entry name" value="PAS-assoc_C"/>
</dbReference>
<dbReference type="PROSITE" id="PS50112">
    <property type="entry name" value="PAS"/>
    <property type="match status" value="1"/>
</dbReference>
<dbReference type="CDD" id="cd00130">
    <property type="entry name" value="PAS"/>
    <property type="match status" value="1"/>
</dbReference>
<feature type="transmembrane region" description="Helical" evidence="6">
    <location>
        <begin position="104"/>
        <end position="125"/>
    </location>
</feature>
<dbReference type="InterPro" id="IPR005330">
    <property type="entry name" value="MHYT_dom"/>
</dbReference>
<evidence type="ECO:0000256" key="1">
    <source>
        <dbReference type="ARBA" id="ARBA00000085"/>
    </source>
</evidence>
<evidence type="ECO:0000259" key="8">
    <source>
        <dbReference type="PROSITE" id="PS50110"/>
    </source>
</evidence>
<dbReference type="Proteomes" id="UP000243207">
    <property type="component" value="Chromosome I"/>
</dbReference>
<dbReference type="PROSITE" id="PS50113">
    <property type="entry name" value="PAC"/>
    <property type="match status" value="1"/>
</dbReference>
<comment type="catalytic activity">
    <reaction evidence="1">
        <text>ATP + protein L-histidine = ADP + protein N-phospho-L-histidine.</text>
        <dbReference type="EC" id="2.7.13.3"/>
    </reaction>
</comment>
<keyword evidence="6" id="KW-0812">Transmembrane</keyword>
<dbReference type="Pfam" id="PF08448">
    <property type="entry name" value="PAS_4"/>
    <property type="match status" value="1"/>
</dbReference>
<dbReference type="EMBL" id="LT629736">
    <property type="protein sequence ID" value="SDS73471.1"/>
    <property type="molecule type" value="Genomic_DNA"/>
</dbReference>
<dbReference type="SMART" id="SM00388">
    <property type="entry name" value="HisKA"/>
    <property type="match status" value="1"/>
</dbReference>
<keyword evidence="6" id="KW-0472">Membrane</keyword>
<reference evidence="13" key="1">
    <citation type="submission" date="2016-10" db="EMBL/GenBank/DDBJ databases">
        <authorList>
            <person name="Varghese N."/>
            <person name="Submissions S."/>
        </authorList>
    </citation>
    <scope>NUCLEOTIDE SEQUENCE [LARGE SCALE GENOMIC DNA]</scope>
    <source>
        <strain evidence="13">NRRL B-51270</strain>
    </source>
</reference>
<dbReference type="EC" id="2.7.13.3" evidence="2"/>
<dbReference type="InterPro" id="IPR011006">
    <property type="entry name" value="CheY-like_superfamily"/>
</dbReference>
<protein>
    <recommendedName>
        <fullName evidence="2">histidine kinase</fullName>
        <ecNumber evidence="2">2.7.13.3</ecNumber>
    </recommendedName>
</protein>
<evidence type="ECO:0000259" key="7">
    <source>
        <dbReference type="PROSITE" id="PS50109"/>
    </source>
</evidence>
<dbReference type="STRING" id="487184.SAMN05216421_2086"/>
<dbReference type="SUPFAM" id="SSF52172">
    <property type="entry name" value="CheY-like"/>
    <property type="match status" value="1"/>
</dbReference>
<feature type="domain" description="MHYT" evidence="11">
    <location>
        <begin position="5"/>
        <end position="194"/>
    </location>
</feature>
<dbReference type="AlphaFoldDB" id="A0A1H1UME3"/>
<dbReference type="SUPFAM" id="SSF55785">
    <property type="entry name" value="PYP-like sensor domain (PAS domain)"/>
    <property type="match status" value="1"/>
</dbReference>
<dbReference type="InterPro" id="IPR013656">
    <property type="entry name" value="PAS_4"/>
</dbReference>
<dbReference type="InterPro" id="IPR004358">
    <property type="entry name" value="Sig_transdc_His_kin-like_C"/>
</dbReference>
<dbReference type="InterPro" id="IPR003661">
    <property type="entry name" value="HisK_dim/P_dom"/>
</dbReference>
<dbReference type="PRINTS" id="PR00344">
    <property type="entry name" value="BCTRLSENSOR"/>
</dbReference>
<dbReference type="GO" id="GO:0016020">
    <property type="term" value="C:membrane"/>
    <property type="evidence" value="ECO:0007669"/>
    <property type="project" value="UniProtKB-UniRule"/>
</dbReference>
<dbReference type="Gene3D" id="3.30.565.10">
    <property type="entry name" value="Histidine kinase-like ATPase, C-terminal domain"/>
    <property type="match status" value="1"/>
</dbReference>
<evidence type="ECO:0000256" key="6">
    <source>
        <dbReference type="PROSITE-ProRule" id="PRU00244"/>
    </source>
</evidence>
<keyword evidence="13" id="KW-1185">Reference proteome</keyword>
<feature type="transmembrane region" description="Helical" evidence="6">
    <location>
        <begin position="40"/>
        <end position="64"/>
    </location>
</feature>
<feature type="transmembrane region" description="Helical" evidence="6">
    <location>
        <begin position="6"/>
        <end position="28"/>
    </location>
</feature>
<keyword evidence="4" id="KW-0808">Transferase</keyword>
<dbReference type="Gene3D" id="3.40.50.2300">
    <property type="match status" value="1"/>
</dbReference>
<evidence type="ECO:0000256" key="5">
    <source>
        <dbReference type="PROSITE-ProRule" id="PRU00169"/>
    </source>
</evidence>
<dbReference type="PANTHER" id="PTHR43065:SF49">
    <property type="entry name" value="HISTIDINE KINASE"/>
    <property type="match status" value="1"/>
</dbReference>
<name>A0A1H1UME3_9GAMM</name>
<feature type="domain" description="PAC" evidence="10">
    <location>
        <begin position="326"/>
        <end position="376"/>
    </location>
</feature>
<feature type="transmembrane region" description="Helical" evidence="6">
    <location>
        <begin position="210"/>
        <end position="234"/>
    </location>
</feature>
<dbReference type="PROSITE" id="PS50924">
    <property type="entry name" value="MHYT"/>
    <property type="match status" value="1"/>
</dbReference>
<dbReference type="InterPro" id="IPR003594">
    <property type="entry name" value="HATPase_dom"/>
</dbReference>
<dbReference type="PANTHER" id="PTHR43065">
    <property type="entry name" value="SENSOR HISTIDINE KINASE"/>
    <property type="match status" value="1"/>
</dbReference>
<dbReference type="SMART" id="SM00091">
    <property type="entry name" value="PAS"/>
    <property type="match status" value="1"/>
</dbReference>
<dbReference type="CDD" id="cd00082">
    <property type="entry name" value="HisKA"/>
    <property type="match status" value="1"/>
</dbReference>
<dbReference type="InterPro" id="IPR000014">
    <property type="entry name" value="PAS"/>
</dbReference>
<dbReference type="Gene3D" id="3.30.450.20">
    <property type="entry name" value="PAS domain"/>
    <property type="match status" value="1"/>
</dbReference>
<evidence type="ECO:0000313" key="13">
    <source>
        <dbReference type="Proteomes" id="UP000243207"/>
    </source>
</evidence>
<feature type="transmembrane region" description="Helical" evidence="6">
    <location>
        <begin position="137"/>
        <end position="159"/>
    </location>
</feature>
<feature type="domain" description="PAS" evidence="9">
    <location>
        <begin position="252"/>
        <end position="323"/>
    </location>
</feature>
<dbReference type="SUPFAM" id="SSF47384">
    <property type="entry name" value="Homodimeric domain of signal transducing histidine kinase"/>
    <property type="match status" value="1"/>
</dbReference>
<keyword evidence="3 5" id="KW-0597">Phosphoprotein</keyword>
<dbReference type="InterPro" id="IPR036890">
    <property type="entry name" value="HATPase_C_sf"/>
</dbReference>
<dbReference type="Pfam" id="PF00512">
    <property type="entry name" value="HisKA"/>
    <property type="match status" value="1"/>
</dbReference>
<organism evidence="12 13">
    <name type="scientific">Halopseudomonas xinjiangensis</name>
    <dbReference type="NCBI Taxonomy" id="487184"/>
    <lineage>
        <taxon>Bacteria</taxon>
        <taxon>Pseudomonadati</taxon>
        <taxon>Pseudomonadota</taxon>
        <taxon>Gammaproteobacteria</taxon>
        <taxon>Pseudomonadales</taxon>
        <taxon>Pseudomonadaceae</taxon>
        <taxon>Halopseudomonas</taxon>
    </lineage>
</organism>
<evidence type="ECO:0000256" key="3">
    <source>
        <dbReference type="ARBA" id="ARBA00022553"/>
    </source>
</evidence>
<feature type="domain" description="Histidine kinase" evidence="7">
    <location>
        <begin position="389"/>
        <end position="608"/>
    </location>
</feature>
<evidence type="ECO:0000259" key="11">
    <source>
        <dbReference type="PROSITE" id="PS50924"/>
    </source>
</evidence>
<evidence type="ECO:0000259" key="9">
    <source>
        <dbReference type="PROSITE" id="PS50112"/>
    </source>
</evidence>
<sequence length="755" mass="80111">MSGTHHGALVCLSILIAITASFTALDLATRVRVSLGSVRYAWLATAALAMGGGIWAMHFVGMLAFHIAGLEVHYDFRLTLASLVVAVCVTGIGFAAVSRNGSGLTTLLPGGLFMGLGIGAMHYLGMGAMTMHAHLSYHSGWVLLSLLIAVGASTVSLWLSARASGLVVRLVAATAMGFAISGMHYTAMQGAVFEPVAGTLPVPDARSLDLFALALAVAASTFLILFLALVAAMYDRRLAIMSERETRALRQSEERFRSLYSRTPLPLYQLDCSGRLRYVSESWLELLGCDRADAIGRPLSHFMTDASARQATHEDWPRLLEAGLIQDAEYQMVTAQGKLIDVLASGRVERDHSDFLVLGGLNNVTERRLAEQALRQAQKLEAIGKLTGGVAHDFNNLLAVVVGNLELLHKRVGDDARARSLIDNALQGATRGVTLTQRMLAFARKQELRPVPVSLADLLRGMNELLQRSVGPTINIEMSLPSDLPPAFVDANQLELVLINLLVNARDAMPEGGNVRVSASLITQDANPIGAVAHEFICLTVRDTGTGMDADQLARATEPFFTTKGIGKGTGLGLSMAQGLAEQSGGRLVLLSEPGQGTTVELWLPVASAQQTAASEPTVTEVSEHPLGPPAPLGILVVDDDPLVLANTGAMLEDLGHSVQLASSAITALALIRAGRAPDLVITDEAMPSMSGSRLAAILENERPSLAVLLVSGYAEFDGGLPDNLPRLAKPFTQSELSVAVNNTVRSKSNSLPTQ</sequence>
<evidence type="ECO:0000256" key="2">
    <source>
        <dbReference type="ARBA" id="ARBA00012438"/>
    </source>
</evidence>
<dbReference type="SMART" id="SM00387">
    <property type="entry name" value="HATPase_c"/>
    <property type="match status" value="1"/>
</dbReference>
<feature type="transmembrane region" description="Helical" evidence="6">
    <location>
        <begin position="76"/>
        <end position="97"/>
    </location>
</feature>
<feature type="modified residue" description="4-aspartylphosphate" evidence="5">
    <location>
        <position position="684"/>
    </location>
</feature>
<dbReference type="SUPFAM" id="SSF55874">
    <property type="entry name" value="ATPase domain of HSP90 chaperone/DNA topoisomerase II/histidine kinase"/>
    <property type="match status" value="1"/>
</dbReference>
<dbReference type="RefSeq" id="WP_093394211.1">
    <property type="nucleotide sequence ID" value="NZ_LT629736.1"/>
</dbReference>
<keyword evidence="6" id="KW-1133">Transmembrane helix</keyword>
<dbReference type="OrthoDB" id="9772100at2"/>
<dbReference type="PROSITE" id="PS50110">
    <property type="entry name" value="RESPONSE_REGULATORY"/>
    <property type="match status" value="1"/>
</dbReference>
<dbReference type="SMART" id="SM00448">
    <property type="entry name" value="REC"/>
    <property type="match status" value="1"/>
</dbReference>
<dbReference type="Pfam" id="PF03707">
    <property type="entry name" value="MHYT"/>
    <property type="match status" value="2"/>
</dbReference>
<dbReference type="Gene3D" id="1.10.287.130">
    <property type="match status" value="1"/>
</dbReference>
<dbReference type="InterPro" id="IPR036097">
    <property type="entry name" value="HisK_dim/P_sf"/>
</dbReference>
<dbReference type="Pfam" id="PF00072">
    <property type="entry name" value="Response_reg"/>
    <property type="match status" value="1"/>
</dbReference>
<dbReference type="InterPro" id="IPR035965">
    <property type="entry name" value="PAS-like_dom_sf"/>
</dbReference>
<dbReference type="GO" id="GO:0000155">
    <property type="term" value="F:phosphorelay sensor kinase activity"/>
    <property type="evidence" value="ECO:0007669"/>
    <property type="project" value="InterPro"/>
</dbReference>
<dbReference type="InterPro" id="IPR005467">
    <property type="entry name" value="His_kinase_dom"/>
</dbReference>
<dbReference type="Pfam" id="PF02518">
    <property type="entry name" value="HATPase_c"/>
    <property type="match status" value="1"/>
</dbReference>
<keyword evidence="4" id="KW-0418">Kinase</keyword>
<dbReference type="PROSITE" id="PS50109">
    <property type="entry name" value="HIS_KIN"/>
    <property type="match status" value="1"/>
</dbReference>
<accession>A0A1H1UME3</accession>
<evidence type="ECO:0000313" key="12">
    <source>
        <dbReference type="EMBL" id="SDS73471.1"/>
    </source>
</evidence>
<evidence type="ECO:0000259" key="10">
    <source>
        <dbReference type="PROSITE" id="PS50113"/>
    </source>
</evidence>
<proteinExistence type="predicted"/>
<evidence type="ECO:0000256" key="4">
    <source>
        <dbReference type="ARBA" id="ARBA00022777"/>
    </source>
</evidence>
<gene>
    <name evidence="12" type="ORF">SAMN05216421_2086</name>
</gene>